<sequence>MACIALVLFCSFSELTTRPKIFYDEGLTIEVARNFQLFGKPDVLTSPGQFSGVPYVTGSTGFLVSLPLAGFFSFFGFGLTQARIYALGWLILFFVVTFFFSRKVFGPFASISSLALLTTFPPLYDSGRRVLGEIPGFSFLLLGTYLLFYRRQYFIGGILLGLAAASKPSIYSLALVSVILVLAIIEREHLWRKLFVFISGAAPMIALWFIFAVPDLLSLETWRGLIGFYSNPFGSGYSVVSSVQENIKMFFWHSTLIYFTLLSLPILAVFRWSDKFREERRLRAFFLIYGALILVYFLKSPGWLRYLLPLQLLILLFLPTAILEIAERMKSLFSILAKISTRVMVASAVAGLFAIQLISLVWFSDIYASRDTEEVLALVHSRSGDNSIGVINSPQIAAFLPPEKKYHFLQLNNKIIVGENPLLRPSSQLFPLLILPEPEEGLVISSDALGALQENYELIKSVGRWQVFLLRN</sequence>
<evidence type="ECO:0000256" key="6">
    <source>
        <dbReference type="ARBA" id="ARBA00022989"/>
    </source>
</evidence>
<keyword evidence="5 8" id="KW-0812">Transmembrane</keyword>
<feature type="transmembrane region" description="Helical" evidence="8">
    <location>
        <begin position="84"/>
        <end position="101"/>
    </location>
</feature>
<protein>
    <recommendedName>
        <fullName evidence="11">Glycosyltransferase RgtA/B/C/D-like domain-containing protein</fullName>
    </recommendedName>
</protein>
<dbReference type="GO" id="GO:0009103">
    <property type="term" value="P:lipopolysaccharide biosynthetic process"/>
    <property type="evidence" value="ECO:0007669"/>
    <property type="project" value="UniProtKB-ARBA"/>
</dbReference>
<evidence type="ECO:0000313" key="10">
    <source>
        <dbReference type="Proteomes" id="UP000177362"/>
    </source>
</evidence>
<keyword evidence="7 8" id="KW-0472">Membrane</keyword>
<dbReference type="PANTHER" id="PTHR33908">
    <property type="entry name" value="MANNOSYLTRANSFERASE YKCB-RELATED"/>
    <property type="match status" value="1"/>
</dbReference>
<feature type="transmembrane region" description="Helical" evidence="8">
    <location>
        <begin position="55"/>
        <end position="77"/>
    </location>
</feature>
<evidence type="ECO:0000256" key="8">
    <source>
        <dbReference type="SAM" id="Phobius"/>
    </source>
</evidence>
<dbReference type="PANTHER" id="PTHR33908:SF11">
    <property type="entry name" value="MEMBRANE PROTEIN"/>
    <property type="match status" value="1"/>
</dbReference>
<keyword evidence="2" id="KW-1003">Cell membrane</keyword>
<dbReference type="InterPro" id="IPR050297">
    <property type="entry name" value="LipidA_mod_glycosyltrf_83"/>
</dbReference>
<comment type="caution">
    <text evidence="9">The sequence shown here is derived from an EMBL/GenBank/DDBJ whole genome shotgun (WGS) entry which is preliminary data.</text>
</comment>
<evidence type="ECO:0000313" key="9">
    <source>
        <dbReference type="EMBL" id="OHA01872.1"/>
    </source>
</evidence>
<name>A0A1G2KTD4_9BACT</name>
<keyword evidence="4" id="KW-0808">Transferase</keyword>
<dbReference type="GO" id="GO:0005886">
    <property type="term" value="C:plasma membrane"/>
    <property type="evidence" value="ECO:0007669"/>
    <property type="project" value="UniProtKB-SubCell"/>
</dbReference>
<evidence type="ECO:0000256" key="5">
    <source>
        <dbReference type="ARBA" id="ARBA00022692"/>
    </source>
</evidence>
<feature type="transmembrane region" description="Helical" evidence="8">
    <location>
        <begin position="154"/>
        <end position="182"/>
    </location>
</feature>
<evidence type="ECO:0000256" key="4">
    <source>
        <dbReference type="ARBA" id="ARBA00022679"/>
    </source>
</evidence>
<feature type="transmembrane region" description="Helical" evidence="8">
    <location>
        <begin position="282"/>
        <end position="298"/>
    </location>
</feature>
<evidence type="ECO:0000256" key="3">
    <source>
        <dbReference type="ARBA" id="ARBA00022676"/>
    </source>
</evidence>
<feature type="transmembrane region" description="Helical" evidence="8">
    <location>
        <begin position="194"/>
        <end position="213"/>
    </location>
</feature>
<reference evidence="9 10" key="1">
    <citation type="journal article" date="2016" name="Nat. Commun.">
        <title>Thousands of microbial genomes shed light on interconnected biogeochemical processes in an aquifer system.</title>
        <authorList>
            <person name="Anantharaman K."/>
            <person name="Brown C.T."/>
            <person name="Hug L.A."/>
            <person name="Sharon I."/>
            <person name="Castelle C.J."/>
            <person name="Probst A.J."/>
            <person name="Thomas B.C."/>
            <person name="Singh A."/>
            <person name="Wilkins M.J."/>
            <person name="Karaoz U."/>
            <person name="Brodie E.L."/>
            <person name="Williams K.H."/>
            <person name="Hubbard S.S."/>
            <person name="Banfield J.F."/>
        </authorList>
    </citation>
    <scope>NUCLEOTIDE SEQUENCE [LARGE SCALE GENOMIC DNA]</scope>
</reference>
<feature type="transmembrane region" description="Helical" evidence="8">
    <location>
        <begin position="131"/>
        <end position="148"/>
    </location>
</feature>
<dbReference type="Proteomes" id="UP000177362">
    <property type="component" value="Unassembled WGS sequence"/>
</dbReference>
<feature type="transmembrane region" description="Helical" evidence="8">
    <location>
        <begin position="343"/>
        <end position="363"/>
    </location>
</feature>
<feature type="transmembrane region" description="Helical" evidence="8">
    <location>
        <begin position="107"/>
        <end position="124"/>
    </location>
</feature>
<dbReference type="STRING" id="1802271.A3C11_01505"/>
<evidence type="ECO:0008006" key="11">
    <source>
        <dbReference type="Google" id="ProtNLM"/>
    </source>
</evidence>
<evidence type="ECO:0000256" key="7">
    <source>
        <dbReference type="ARBA" id="ARBA00023136"/>
    </source>
</evidence>
<comment type="subcellular location">
    <subcellularLocation>
        <location evidence="1">Cell membrane</location>
        <topology evidence="1">Multi-pass membrane protein</topology>
    </subcellularLocation>
</comment>
<gene>
    <name evidence="9" type="ORF">A3C11_01505</name>
</gene>
<dbReference type="AlphaFoldDB" id="A0A1G2KTD4"/>
<dbReference type="EMBL" id="MHQJ01000006">
    <property type="protein sequence ID" value="OHA01872.1"/>
    <property type="molecule type" value="Genomic_DNA"/>
</dbReference>
<evidence type="ECO:0000256" key="1">
    <source>
        <dbReference type="ARBA" id="ARBA00004651"/>
    </source>
</evidence>
<dbReference type="GO" id="GO:0016763">
    <property type="term" value="F:pentosyltransferase activity"/>
    <property type="evidence" value="ECO:0007669"/>
    <property type="project" value="TreeGrafter"/>
</dbReference>
<organism evidence="9 10">
    <name type="scientific">Candidatus Sungbacteria bacterium RIFCSPHIGHO2_02_FULL_49_12</name>
    <dbReference type="NCBI Taxonomy" id="1802271"/>
    <lineage>
        <taxon>Bacteria</taxon>
        <taxon>Candidatus Sungiibacteriota</taxon>
    </lineage>
</organism>
<feature type="transmembrane region" description="Helical" evidence="8">
    <location>
        <begin position="304"/>
        <end position="323"/>
    </location>
</feature>
<proteinExistence type="predicted"/>
<accession>A0A1G2KTD4</accession>
<feature type="transmembrane region" description="Helical" evidence="8">
    <location>
        <begin position="250"/>
        <end position="270"/>
    </location>
</feature>
<keyword evidence="6 8" id="KW-1133">Transmembrane helix</keyword>
<evidence type="ECO:0000256" key="2">
    <source>
        <dbReference type="ARBA" id="ARBA00022475"/>
    </source>
</evidence>
<keyword evidence="3" id="KW-0328">Glycosyltransferase</keyword>